<feature type="region of interest" description="Disordered" evidence="1">
    <location>
        <begin position="1"/>
        <end position="40"/>
    </location>
</feature>
<evidence type="ECO:0000313" key="3">
    <source>
        <dbReference type="EMBL" id="TWU72487.1"/>
    </source>
</evidence>
<dbReference type="AlphaFoldDB" id="A0A5C6G5V1"/>
<reference evidence="4" key="1">
    <citation type="submission" date="2018-12" db="EMBL/GenBank/DDBJ databases">
        <title>The complete genome of Metarhizium rileyi, a key fungal pathogen of Lepidoptera.</title>
        <authorList>
            <person name="Binneck E."/>
            <person name="Lastra C.C.L."/>
            <person name="Sosa-Gomez D.R."/>
        </authorList>
    </citation>
    <scope>NUCLEOTIDE SEQUENCE [LARGE SCALE GENOMIC DNA]</scope>
    <source>
        <strain evidence="4">Cep018-CH2</strain>
    </source>
</reference>
<organism evidence="3 4">
    <name type="scientific">Metarhizium rileyi (strain RCEF 4871)</name>
    <name type="common">Nomuraea rileyi</name>
    <dbReference type="NCBI Taxonomy" id="1649241"/>
    <lineage>
        <taxon>Eukaryota</taxon>
        <taxon>Fungi</taxon>
        <taxon>Dikarya</taxon>
        <taxon>Ascomycota</taxon>
        <taxon>Pezizomycotina</taxon>
        <taxon>Sordariomycetes</taxon>
        <taxon>Hypocreomycetidae</taxon>
        <taxon>Hypocreales</taxon>
        <taxon>Clavicipitaceae</taxon>
        <taxon>Metarhizium</taxon>
    </lineage>
</organism>
<dbReference type="PANTHER" id="PTHR21310">
    <property type="entry name" value="AMINOGLYCOSIDE PHOSPHOTRANSFERASE-RELATED-RELATED"/>
    <property type="match status" value="1"/>
</dbReference>
<feature type="domain" description="Aminoglycoside phosphotransferase" evidence="2">
    <location>
        <begin position="194"/>
        <end position="387"/>
    </location>
</feature>
<accession>A0A5C6G5V1</accession>
<proteinExistence type="predicted"/>
<evidence type="ECO:0000313" key="4">
    <source>
        <dbReference type="Proteomes" id="UP000317257"/>
    </source>
</evidence>
<evidence type="ECO:0000259" key="2">
    <source>
        <dbReference type="Pfam" id="PF01636"/>
    </source>
</evidence>
<sequence length="534" mass="61500">MTASEIKQDQVPQAGHLEPNSSPQHAVQSHGSDSESLQKALGGDDNVLVPMHYPAQKNALLTSLEGKRDVIEETVRHHLGVRFCHLCIREIWKSGSFNVVLPILLSETQTVFMRIPYPFRIGEDQCPGNLEEKMRTEIATYIWLRQNCPDIPIPELHAFGLPDGSTYTHPLYTPLWERAWWALKRFGCFLLGRPVPVDYVKRTMRHSIGSGFLLMGKARGEKLAWSWAKHCHQKEYRERFFQGLARISLSLNAVPLPRIGSLRFQDDGSIALCNRPLSLYFQMAENEGIPTGIPRNRTYAQVESYLSDLLSCQDNKLRHQPNAMHHEEDGKRQLAALAALRATMHHFIRPEHRDGPFFLQLTDLHQQNIFVDDDWNIQTVIDLEWAHTLPLEMKLPPYWLSLKSAVDSFDGEDDISALEAALEEYWAIYEAEERKRNGTVVQVPLQRDVWARGGFWYFHAVSLPKGMYTLFNRHIQPLYNKEHPSKMIFDDVMYWYWGAGAQALLEKKLNDKQEYEASVRAAFAEQKSQVKARN</sequence>
<dbReference type="EMBL" id="SBHS01000027">
    <property type="protein sequence ID" value="TWU72487.1"/>
    <property type="molecule type" value="Genomic_DNA"/>
</dbReference>
<dbReference type="SUPFAM" id="SSF56112">
    <property type="entry name" value="Protein kinase-like (PK-like)"/>
    <property type="match status" value="1"/>
</dbReference>
<comment type="caution">
    <text evidence="3">The sequence shown here is derived from an EMBL/GenBank/DDBJ whole genome shotgun (WGS) entry which is preliminary data.</text>
</comment>
<feature type="compositionally biased region" description="Polar residues" evidence="1">
    <location>
        <begin position="19"/>
        <end position="37"/>
    </location>
</feature>
<dbReference type="Pfam" id="PF01636">
    <property type="entry name" value="APH"/>
    <property type="match status" value="1"/>
</dbReference>
<evidence type="ECO:0000256" key="1">
    <source>
        <dbReference type="SAM" id="MobiDB-lite"/>
    </source>
</evidence>
<dbReference type="PANTHER" id="PTHR21310:SF37">
    <property type="entry name" value="AMINOGLYCOSIDE PHOSPHOTRANSFERASE DOMAIN-CONTAINING PROTEIN"/>
    <property type="match status" value="1"/>
</dbReference>
<dbReference type="InterPro" id="IPR002575">
    <property type="entry name" value="Aminoglycoside_PTrfase"/>
</dbReference>
<protein>
    <recommendedName>
        <fullName evidence="2">Aminoglycoside phosphotransferase domain-containing protein</fullName>
    </recommendedName>
</protein>
<gene>
    <name evidence="3" type="ORF">ED733_001152</name>
</gene>
<dbReference type="InterPro" id="IPR051678">
    <property type="entry name" value="AGP_Transferase"/>
</dbReference>
<name>A0A5C6G5V1_METRR</name>
<dbReference type="InterPro" id="IPR011009">
    <property type="entry name" value="Kinase-like_dom_sf"/>
</dbReference>
<dbReference type="Proteomes" id="UP000317257">
    <property type="component" value="Unassembled WGS sequence"/>
</dbReference>